<dbReference type="STRING" id="1141098.A0A1Y2DTQ1"/>
<dbReference type="AlphaFoldDB" id="A0A1Y2DTQ1"/>
<dbReference type="Proteomes" id="UP000193689">
    <property type="component" value="Unassembled WGS sequence"/>
</dbReference>
<name>A0A1Y2DTQ1_9PEZI</name>
<comment type="caution">
    <text evidence="2">The sequence shown here is derived from an EMBL/GenBank/DDBJ whole genome shotgun (WGS) entry which is preliminary data.</text>
</comment>
<dbReference type="GeneID" id="63778455"/>
<evidence type="ECO:0000259" key="1">
    <source>
        <dbReference type="PROSITE" id="PS51388"/>
    </source>
</evidence>
<dbReference type="PROSITE" id="PS51388">
    <property type="entry name" value="GED"/>
    <property type="match status" value="1"/>
</dbReference>
<dbReference type="InParanoid" id="A0A1Y2DTQ1"/>
<dbReference type="OrthoDB" id="415706at2759"/>
<dbReference type="InterPro" id="IPR020850">
    <property type="entry name" value="GED_dom"/>
</dbReference>
<dbReference type="RefSeq" id="XP_040714463.1">
    <property type="nucleotide sequence ID" value="XM_040862243.1"/>
</dbReference>
<evidence type="ECO:0000313" key="3">
    <source>
        <dbReference type="Proteomes" id="UP000193689"/>
    </source>
</evidence>
<proteinExistence type="predicted"/>
<protein>
    <recommendedName>
        <fullName evidence="1">GED domain-containing protein</fullName>
    </recommendedName>
</protein>
<dbReference type="EMBL" id="MCFJ01000009">
    <property type="protein sequence ID" value="ORY62627.1"/>
    <property type="molecule type" value="Genomic_DNA"/>
</dbReference>
<evidence type="ECO:0000313" key="2">
    <source>
        <dbReference type="EMBL" id="ORY62627.1"/>
    </source>
</evidence>
<reference evidence="2 3" key="1">
    <citation type="submission" date="2016-07" db="EMBL/GenBank/DDBJ databases">
        <title>Pervasive Adenine N6-methylation of Active Genes in Fungi.</title>
        <authorList>
            <consortium name="DOE Joint Genome Institute"/>
            <person name="Mondo S.J."/>
            <person name="Dannebaum R.O."/>
            <person name="Kuo R.C."/>
            <person name="Labutti K."/>
            <person name="Haridas S."/>
            <person name="Kuo A."/>
            <person name="Salamov A."/>
            <person name="Ahrendt S.R."/>
            <person name="Lipzen A."/>
            <person name="Sullivan W."/>
            <person name="Andreopoulos W.B."/>
            <person name="Clum A."/>
            <person name="Lindquist E."/>
            <person name="Daum C."/>
            <person name="Ramamoorthy G.K."/>
            <person name="Gryganskyi A."/>
            <person name="Culley D."/>
            <person name="Magnuson J.K."/>
            <person name="James T.Y."/>
            <person name="O'Malley M.A."/>
            <person name="Stajich J.E."/>
            <person name="Spatafora J.W."/>
            <person name="Visel A."/>
            <person name="Grigoriev I.V."/>
        </authorList>
    </citation>
    <scope>NUCLEOTIDE SEQUENCE [LARGE SCALE GENOMIC DNA]</scope>
    <source>
        <strain evidence="2 3">CBS 129021</strain>
    </source>
</reference>
<gene>
    <name evidence="2" type="ORF">BCR38DRAFT_459082</name>
</gene>
<keyword evidence="3" id="KW-1185">Reference proteome</keyword>
<accession>A0A1Y2DTQ1</accession>
<feature type="domain" description="GED" evidence="1">
    <location>
        <begin position="161"/>
        <end position="257"/>
    </location>
</feature>
<sequence length="259" mass="29810">MSRDLQSRSVRKLQICYFKGSADEKVSIDTKSTIARLRAVVQYKGYKYQINFTGGLPDEPFGSKVISKNEAMDWVQRMLLRSRGTELVRSFNPHLLASDHVGYVSRGFETFLDNISRRRAPEDVKARIWSSIMLEALEERRRTALNELEKLHFNKYKTVDIEKIVSACSRPISFNMEKVQQKKFVANVMTQVIERHITRGLGNIFSPLVVVNMSDARIEAIASERLVTKRQRVFLTDRIKKLEGSREISRDIMGSAFTS</sequence>
<organism evidence="2 3">
    <name type="scientific">Pseudomassariella vexata</name>
    <dbReference type="NCBI Taxonomy" id="1141098"/>
    <lineage>
        <taxon>Eukaryota</taxon>
        <taxon>Fungi</taxon>
        <taxon>Dikarya</taxon>
        <taxon>Ascomycota</taxon>
        <taxon>Pezizomycotina</taxon>
        <taxon>Sordariomycetes</taxon>
        <taxon>Xylariomycetidae</taxon>
        <taxon>Amphisphaeriales</taxon>
        <taxon>Pseudomassariaceae</taxon>
        <taxon>Pseudomassariella</taxon>
    </lineage>
</organism>